<accession>A0A4Q7PPU3</accession>
<sequence>MKINMEINLADLTSFLLSFVAIIISIIALAKDCRTSKRLYRPYLSVDKFYFNGKYKAYQSPDMQTNYEVIPNDLMQLVKESLQSLLLVRYEKEDYLVINLLPKKES</sequence>
<evidence type="ECO:0000313" key="2">
    <source>
        <dbReference type="EMBL" id="RZT03041.1"/>
    </source>
</evidence>
<evidence type="ECO:0000313" key="3">
    <source>
        <dbReference type="Proteomes" id="UP000292927"/>
    </source>
</evidence>
<proteinExistence type="predicted"/>
<organism evidence="2 3">
    <name type="scientific">Cuneatibacter caecimuris</name>
    <dbReference type="NCBI Taxonomy" id="1796618"/>
    <lineage>
        <taxon>Bacteria</taxon>
        <taxon>Bacillati</taxon>
        <taxon>Bacillota</taxon>
        <taxon>Clostridia</taxon>
        <taxon>Lachnospirales</taxon>
        <taxon>Lachnospiraceae</taxon>
        <taxon>Cuneatibacter</taxon>
    </lineage>
</organism>
<dbReference type="Proteomes" id="UP000292927">
    <property type="component" value="Unassembled WGS sequence"/>
</dbReference>
<keyword evidence="1" id="KW-1133">Transmembrane helix</keyword>
<protein>
    <submittedName>
        <fullName evidence="2">Uncharacterized protein</fullName>
    </submittedName>
</protein>
<comment type="caution">
    <text evidence="2">The sequence shown here is derived from an EMBL/GenBank/DDBJ whole genome shotgun (WGS) entry which is preliminary data.</text>
</comment>
<dbReference type="RefSeq" id="WP_130433913.1">
    <property type="nucleotide sequence ID" value="NZ_SGXF01000001.1"/>
</dbReference>
<dbReference type="EMBL" id="SGXF01000001">
    <property type="protein sequence ID" value="RZT03041.1"/>
    <property type="molecule type" value="Genomic_DNA"/>
</dbReference>
<keyword evidence="1" id="KW-0812">Transmembrane</keyword>
<keyword evidence="1" id="KW-0472">Membrane</keyword>
<gene>
    <name evidence="2" type="ORF">EV209_1174</name>
</gene>
<name>A0A4Q7PPU3_9FIRM</name>
<keyword evidence="3" id="KW-1185">Reference proteome</keyword>
<feature type="transmembrane region" description="Helical" evidence="1">
    <location>
        <begin position="12"/>
        <end position="30"/>
    </location>
</feature>
<evidence type="ECO:0000256" key="1">
    <source>
        <dbReference type="SAM" id="Phobius"/>
    </source>
</evidence>
<dbReference type="AlphaFoldDB" id="A0A4Q7PPU3"/>
<reference evidence="2 3" key="1">
    <citation type="submission" date="2019-02" db="EMBL/GenBank/DDBJ databases">
        <title>Genomic Encyclopedia of Type Strains, Phase IV (KMG-IV): sequencing the most valuable type-strain genomes for metagenomic binning, comparative biology and taxonomic classification.</title>
        <authorList>
            <person name="Goeker M."/>
        </authorList>
    </citation>
    <scope>NUCLEOTIDE SEQUENCE [LARGE SCALE GENOMIC DNA]</scope>
    <source>
        <strain evidence="2 3">DSM 29486</strain>
    </source>
</reference>